<feature type="transmembrane region" description="Helical" evidence="2">
    <location>
        <begin position="29"/>
        <end position="47"/>
    </location>
</feature>
<evidence type="ECO:0000313" key="4">
    <source>
        <dbReference type="EMBL" id="EPF45821.1"/>
    </source>
</evidence>
<protein>
    <recommendedName>
        <fullName evidence="3">Tyrosine-protein kinase G-rich domain-containing protein</fullName>
    </recommendedName>
</protein>
<dbReference type="EMBL" id="ATFC01000013">
    <property type="protein sequence ID" value="EPF45821.1"/>
    <property type="molecule type" value="Genomic_DNA"/>
</dbReference>
<reference evidence="4 5" key="1">
    <citation type="submission" date="2013-04" db="EMBL/GenBank/DDBJ databases">
        <title>The Genome Sequence of Treponema vincentii F0403.</title>
        <authorList>
            <consortium name="The Broad Institute Genomics Platform"/>
            <person name="Earl A."/>
            <person name="Ward D."/>
            <person name="Feldgarden M."/>
            <person name="Gevers D."/>
            <person name="Leonetti C."/>
            <person name="Izard J."/>
            <person name="Walker B."/>
            <person name="Young S."/>
            <person name="Zeng Q."/>
            <person name="Gargeya S."/>
            <person name="Fitzgerald M."/>
            <person name="Haas B."/>
            <person name="Abouelleil A."/>
            <person name="Allen A.W."/>
            <person name="Alvarado L."/>
            <person name="Arachchi H.M."/>
            <person name="Berlin A.M."/>
            <person name="Chapman S.B."/>
            <person name="Gainer-Dewar J."/>
            <person name="Goldberg J."/>
            <person name="Griggs A."/>
            <person name="Gujja S."/>
            <person name="Hansen M."/>
            <person name="Howarth C."/>
            <person name="Imamovic A."/>
            <person name="Ireland A."/>
            <person name="Larimer J."/>
            <person name="McCowan C."/>
            <person name="Murphy C."/>
            <person name="Pearson M."/>
            <person name="Poon T.W."/>
            <person name="Priest M."/>
            <person name="Roberts A."/>
            <person name="Saif S."/>
            <person name="Shea T."/>
            <person name="Sisk P."/>
            <person name="Sykes S."/>
            <person name="Wortman J."/>
            <person name="Nusbaum C."/>
            <person name="Birren B."/>
        </authorList>
    </citation>
    <scope>NUCLEOTIDE SEQUENCE [LARGE SCALE GENOMIC DNA]</scope>
    <source>
        <strain evidence="4 5">F0403</strain>
    </source>
</reference>
<name>S3L8U1_9SPIR</name>
<organism evidence="4 5">
    <name type="scientific">Treponema vincentii F0403</name>
    <dbReference type="NCBI Taxonomy" id="1125702"/>
    <lineage>
        <taxon>Bacteria</taxon>
        <taxon>Pseudomonadati</taxon>
        <taxon>Spirochaetota</taxon>
        <taxon>Spirochaetia</taxon>
        <taxon>Spirochaetales</taxon>
        <taxon>Treponemataceae</taxon>
        <taxon>Treponema</taxon>
    </lineage>
</organism>
<feature type="coiled-coil region" evidence="1">
    <location>
        <begin position="192"/>
        <end position="260"/>
    </location>
</feature>
<dbReference type="PANTHER" id="PTHR32309">
    <property type="entry name" value="TYROSINE-PROTEIN KINASE"/>
    <property type="match status" value="1"/>
</dbReference>
<feature type="domain" description="Tyrosine-protein kinase G-rich" evidence="3">
    <location>
        <begin position="242"/>
        <end position="314"/>
    </location>
</feature>
<accession>S3L8U1</accession>
<feature type="transmembrane region" description="Helical" evidence="2">
    <location>
        <begin position="295"/>
        <end position="317"/>
    </location>
</feature>
<dbReference type="GO" id="GO:0004713">
    <property type="term" value="F:protein tyrosine kinase activity"/>
    <property type="evidence" value="ECO:0007669"/>
    <property type="project" value="TreeGrafter"/>
</dbReference>
<dbReference type="InterPro" id="IPR032807">
    <property type="entry name" value="GNVR"/>
</dbReference>
<evidence type="ECO:0000256" key="2">
    <source>
        <dbReference type="SAM" id="Phobius"/>
    </source>
</evidence>
<dbReference type="Pfam" id="PF13807">
    <property type="entry name" value="GNVR"/>
    <property type="match status" value="1"/>
</dbReference>
<dbReference type="GeneID" id="301462543"/>
<dbReference type="GO" id="GO:0005886">
    <property type="term" value="C:plasma membrane"/>
    <property type="evidence" value="ECO:0007669"/>
    <property type="project" value="TreeGrafter"/>
</dbReference>
<proteinExistence type="predicted"/>
<keyword evidence="1" id="KW-0175">Coiled coil</keyword>
<keyword evidence="2" id="KW-0472">Membrane</keyword>
<gene>
    <name evidence="4" type="ORF">HMPREF1222_02451</name>
</gene>
<comment type="caution">
    <text evidence="4">The sequence shown here is derived from an EMBL/GenBank/DDBJ whole genome shotgun (WGS) entry which is preliminary data.</text>
</comment>
<dbReference type="PATRIC" id="fig|1125702.3.peg.2535"/>
<keyword evidence="2" id="KW-0812">Transmembrane</keyword>
<sequence length="340" mass="37802">MYIVDDIKTESEEISLLDLAAVLWRWKQLIIGVTVLLSIAVFVYTFIGKKMDPEKSFMPDVYTSTAFMRIQSGNSSGSGALSSLLQQSGLGGLTGGIGAGGNTTQQLAFYIADSNSFLDTIADELHISEKYKIKKFIKTESRKIVKGLIKAKMDEKSGVFSLAATHVDPVFAQKAALLAVDYYEKRFAELGLDTKVQEKQNLEKSLEQSFNEIKRLEQEAGDLENKIAQSGGIKGAALAMEQIKREISVQERVYGQLKAQYELLKVEIASETPVFQILDMPEIPEKKSGPSRAKICIIAFGAGLFFSIFLAFLLNALQEIWKDPVFRAKLLRKREVQHEA</sequence>
<dbReference type="AlphaFoldDB" id="S3L8U1"/>
<dbReference type="Proteomes" id="UP000014605">
    <property type="component" value="Unassembled WGS sequence"/>
</dbReference>
<evidence type="ECO:0000256" key="1">
    <source>
        <dbReference type="SAM" id="Coils"/>
    </source>
</evidence>
<keyword evidence="2" id="KW-1133">Transmembrane helix</keyword>
<dbReference type="HOGENOM" id="CLU_051175_0_0_12"/>
<evidence type="ECO:0000259" key="3">
    <source>
        <dbReference type="Pfam" id="PF13807"/>
    </source>
</evidence>
<keyword evidence="5" id="KW-1185">Reference proteome</keyword>
<dbReference type="InterPro" id="IPR050445">
    <property type="entry name" value="Bact_polysacc_biosynth/exp"/>
</dbReference>
<dbReference type="PANTHER" id="PTHR32309:SF13">
    <property type="entry name" value="FERRIC ENTEROBACTIN TRANSPORT PROTEIN FEPE"/>
    <property type="match status" value="1"/>
</dbReference>
<evidence type="ECO:0000313" key="5">
    <source>
        <dbReference type="Proteomes" id="UP000014605"/>
    </source>
</evidence>
<dbReference type="RefSeq" id="WP_016519626.1">
    <property type="nucleotide sequence ID" value="NZ_KE332514.1"/>
</dbReference>